<protein>
    <submittedName>
        <fullName evidence="1">Uncharacterized protein</fullName>
    </submittedName>
</protein>
<dbReference type="AlphaFoldDB" id="A0A5D6VFL8"/>
<dbReference type="RefSeq" id="WP_149069070.1">
    <property type="nucleotide sequence ID" value="NZ_VTHL01000001.1"/>
</dbReference>
<reference evidence="1 2" key="1">
    <citation type="submission" date="2019-08" db="EMBL/GenBank/DDBJ databases">
        <authorList>
            <person name="Seo M.-J."/>
        </authorList>
    </citation>
    <scope>NUCLEOTIDE SEQUENCE [LARGE SCALE GENOMIC DNA]</scope>
    <source>
        <strain evidence="1 2">KIGAM108</strain>
    </source>
</reference>
<comment type="caution">
    <text evidence="1">The sequence shown here is derived from an EMBL/GenBank/DDBJ whole genome shotgun (WGS) entry which is preliminary data.</text>
</comment>
<dbReference type="EMBL" id="VTHL01000001">
    <property type="protein sequence ID" value="TYZ14286.1"/>
    <property type="molecule type" value="Genomic_DNA"/>
</dbReference>
<evidence type="ECO:0000313" key="2">
    <source>
        <dbReference type="Proteomes" id="UP000322791"/>
    </source>
</evidence>
<organism evidence="1 2">
    <name type="scientific">Hymenobacter lutimineralis</name>
    <dbReference type="NCBI Taxonomy" id="2606448"/>
    <lineage>
        <taxon>Bacteria</taxon>
        <taxon>Pseudomonadati</taxon>
        <taxon>Bacteroidota</taxon>
        <taxon>Cytophagia</taxon>
        <taxon>Cytophagales</taxon>
        <taxon>Hymenobacteraceae</taxon>
        <taxon>Hymenobacter</taxon>
    </lineage>
</organism>
<evidence type="ECO:0000313" key="1">
    <source>
        <dbReference type="EMBL" id="TYZ14286.1"/>
    </source>
</evidence>
<accession>A0A5D6VFL8</accession>
<proteinExistence type="predicted"/>
<name>A0A5D6VFL8_9BACT</name>
<gene>
    <name evidence="1" type="ORF">FY528_00725</name>
</gene>
<dbReference type="Proteomes" id="UP000322791">
    <property type="component" value="Unassembled WGS sequence"/>
</dbReference>
<sequence>MQPATLSAAQGPFILLLTQYNAGIWRSLPGPETDTPPASGGAIDEPFLSSTTLRTYGNFQ</sequence>
<keyword evidence="2" id="KW-1185">Reference proteome</keyword>